<organism evidence="2 3">
    <name type="scientific">Panagrellus redivivus</name>
    <name type="common">Microworm</name>
    <dbReference type="NCBI Taxonomy" id="6233"/>
    <lineage>
        <taxon>Eukaryota</taxon>
        <taxon>Metazoa</taxon>
        <taxon>Ecdysozoa</taxon>
        <taxon>Nematoda</taxon>
        <taxon>Chromadorea</taxon>
        <taxon>Rhabditida</taxon>
        <taxon>Tylenchina</taxon>
        <taxon>Panagrolaimomorpha</taxon>
        <taxon>Panagrolaimoidea</taxon>
        <taxon>Panagrolaimidae</taxon>
        <taxon>Panagrellus</taxon>
    </lineage>
</organism>
<feature type="chain" id="PRO_5028961190" evidence="1">
    <location>
        <begin position="19"/>
        <end position="145"/>
    </location>
</feature>
<proteinExistence type="predicted"/>
<reference evidence="3" key="2">
    <citation type="submission" date="2020-10" db="UniProtKB">
        <authorList>
            <consortium name="WormBaseParasite"/>
        </authorList>
    </citation>
    <scope>IDENTIFICATION</scope>
</reference>
<keyword evidence="1" id="KW-0732">Signal</keyword>
<protein>
    <submittedName>
        <fullName evidence="3">Transthyretin/hydroxyisourate hydrolase domain-containing protein</fullName>
    </submittedName>
</protein>
<dbReference type="WBParaSite" id="Pan_g19751.t1">
    <property type="protein sequence ID" value="Pan_g19751.t1"/>
    <property type="gene ID" value="Pan_g19751"/>
</dbReference>
<evidence type="ECO:0000313" key="3">
    <source>
        <dbReference type="WBParaSite" id="Pan_g19751.t1"/>
    </source>
</evidence>
<sequence length="145" mass="16676">MQHLTIILFLVAVAPVISKIVPKTFYARATAVFVCYNSPVEAATAFVAIVDDEYNPLHLDHLYQTPNGEFDYTTHVDVEPDVFDKSFKKPKFFLRKHFDCGCGEVYNTPYIPEGRYYETEAEAIEKPYNYGIIELSFCREEDNAE</sequence>
<dbReference type="AlphaFoldDB" id="A0A7E4VF53"/>
<feature type="signal peptide" evidence="1">
    <location>
        <begin position="1"/>
        <end position="18"/>
    </location>
</feature>
<keyword evidence="2" id="KW-1185">Reference proteome</keyword>
<name>A0A7E4VF53_PANRE</name>
<evidence type="ECO:0000256" key="1">
    <source>
        <dbReference type="SAM" id="SignalP"/>
    </source>
</evidence>
<accession>A0A7E4VF53</accession>
<evidence type="ECO:0000313" key="2">
    <source>
        <dbReference type="Proteomes" id="UP000492821"/>
    </source>
</evidence>
<dbReference type="Proteomes" id="UP000492821">
    <property type="component" value="Unassembled WGS sequence"/>
</dbReference>
<reference evidence="2" key="1">
    <citation type="journal article" date="2013" name="Genetics">
        <title>The draft genome and transcriptome of Panagrellus redivivus are shaped by the harsh demands of a free-living lifestyle.</title>
        <authorList>
            <person name="Srinivasan J."/>
            <person name="Dillman A.R."/>
            <person name="Macchietto M.G."/>
            <person name="Heikkinen L."/>
            <person name="Lakso M."/>
            <person name="Fracchia K.M."/>
            <person name="Antoshechkin I."/>
            <person name="Mortazavi A."/>
            <person name="Wong G."/>
            <person name="Sternberg P.W."/>
        </authorList>
    </citation>
    <scope>NUCLEOTIDE SEQUENCE [LARGE SCALE GENOMIC DNA]</scope>
    <source>
        <strain evidence="2">MT8872</strain>
    </source>
</reference>